<feature type="chain" id="PRO_5009871734" description="ABC-type glycine betaine transport system substrate-binding domain-containing protein" evidence="2">
    <location>
        <begin position="31"/>
        <end position="252"/>
    </location>
</feature>
<dbReference type="AlphaFoldDB" id="A0A1L7D3W0"/>
<evidence type="ECO:0000313" key="3">
    <source>
        <dbReference type="EMBL" id="APT92808.1"/>
    </source>
</evidence>
<reference evidence="3 4" key="1">
    <citation type="submission" date="2014-08" db="EMBL/GenBank/DDBJ databases">
        <title>Complete genome sequence of Corynebacterium phocae M408/89/1(T)(=DSM 44612(T)), isolated from the common seal (Phoca vitulina).</title>
        <authorList>
            <person name="Ruckert C."/>
            <person name="Albersmeier A."/>
            <person name="Winkler A."/>
            <person name="Kalinowski J."/>
        </authorList>
    </citation>
    <scope>NUCLEOTIDE SEQUENCE [LARGE SCALE GENOMIC DNA]</scope>
    <source>
        <strain evidence="3 4">M408/89/1</strain>
    </source>
</reference>
<keyword evidence="4" id="KW-1185">Reference proteome</keyword>
<name>A0A1L7D3W0_9CORY</name>
<dbReference type="STRING" id="161895.CPHO_07800"/>
<feature type="signal peptide" evidence="2">
    <location>
        <begin position="1"/>
        <end position="30"/>
    </location>
</feature>
<dbReference type="Proteomes" id="UP000185491">
    <property type="component" value="Chromosome"/>
</dbReference>
<dbReference type="PROSITE" id="PS51257">
    <property type="entry name" value="PROKAR_LIPOPROTEIN"/>
    <property type="match status" value="1"/>
</dbReference>
<dbReference type="KEGG" id="cpho:CPHO_07800"/>
<evidence type="ECO:0000256" key="1">
    <source>
        <dbReference type="SAM" id="MobiDB-lite"/>
    </source>
</evidence>
<sequence length="252" mass="27293">MTVFARKARAVAGAGAAVAITLTMSGCQSAQPSSQTNPISDSQVRILVNPDSERELVIGEIYMQSLEASNRSVRLVPIDEPTPEKRIEALLNGQVDLVVGCTGNFLDYLDPVRAGEIEEELRNEPEVQSGKDFLAETHIAMMGALTPNLMTVEPSTAQGCLGQETTDLPQNYVPIFSKDLFDRAETGIVSSVTKFLAVRDLDWLTAQTKETGSAARVVKKWSKNHTIDQEGFDNNGELGDTAHEDAELDPAS</sequence>
<protein>
    <recommendedName>
        <fullName evidence="5">ABC-type glycine betaine transport system substrate-binding domain-containing protein</fullName>
    </recommendedName>
</protein>
<proteinExistence type="predicted"/>
<organism evidence="3 4">
    <name type="scientific">Corynebacterium phocae</name>
    <dbReference type="NCBI Taxonomy" id="161895"/>
    <lineage>
        <taxon>Bacteria</taxon>
        <taxon>Bacillati</taxon>
        <taxon>Actinomycetota</taxon>
        <taxon>Actinomycetes</taxon>
        <taxon>Mycobacteriales</taxon>
        <taxon>Corynebacteriaceae</taxon>
        <taxon>Corynebacterium</taxon>
    </lineage>
</organism>
<evidence type="ECO:0000313" key="4">
    <source>
        <dbReference type="Proteomes" id="UP000185491"/>
    </source>
</evidence>
<dbReference type="OrthoDB" id="4423830at2"/>
<gene>
    <name evidence="3" type="ORF">CPHO_07800</name>
</gene>
<accession>A0A1L7D3W0</accession>
<evidence type="ECO:0008006" key="5">
    <source>
        <dbReference type="Google" id="ProtNLM"/>
    </source>
</evidence>
<dbReference type="EMBL" id="CP009249">
    <property type="protein sequence ID" value="APT92808.1"/>
    <property type="molecule type" value="Genomic_DNA"/>
</dbReference>
<keyword evidence="2" id="KW-0732">Signal</keyword>
<evidence type="ECO:0000256" key="2">
    <source>
        <dbReference type="SAM" id="SignalP"/>
    </source>
</evidence>
<feature type="region of interest" description="Disordered" evidence="1">
    <location>
        <begin position="228"/>
        <end position="252"/>
    </location>
</feature>
<dbReference type="RefSeq" id="WP_075734693.1">
    <property type="nucleotide sequence ID" value="NZ_CP009249.1"/>
</dbReference>